<name>A0A484C3E8_DRONA</name>
<evidence type="ECO:0000313" key="2">
    <source>
        <dbReference type="EMBL" id="TDG53481.1"/>
    </source>
</evidence>
<accession>A0A484C3E8</accession>
<feature type="region of interest" description="Disordered" evidence="1">
    <location>
        <begin position="1"/>
        <end position="84"/>
    </location>
</feature>
<organism evidence="2 3">
    <name type="scientific">Drosophila navojoa</name>
    <name type="common">Fruit fly</name>
    <dbReference type="NCBI Taxonomy" id="7232"/>
    <lineage>
        <taxon>Eukaryota</taxon>
        <taxon>Metazoa</taxon>
        <taxon>Ecdysozoa</taxon>
        <taxon>Arthropoda</taxon>
        <taxon>Hexapoda</taxon>
        <taxon>Insecta</taxon>
        <taxon>Pterygota</taxon>
        <taxon>Neoptera</taxon>
        <taxon>Endopterygota</taxon>
        <taxon>Diptera</taxon>
        <taxon>Brachycera</taxon>
        <taxon>Muscomorpha</taxon>
        <taxon>Ephydroidea</taxon>
        <taxon>Drosophilidae</taxon>
        <taxon>Drosophila</taxon>
    </lineage>
</organism>
<reference evidence="2 3" key="1">
    <citation type="journal article" date="2019" name="J. Hered.">
        <title>An Improved Genome Assembly for Drosophila navojoa, the Basal Species in the mojavensis Cluster.</title>
        <authorList>
            <person name="Vanderlinde T."/>
            <person name="Dupim E.G."/>
            <person name="Nazario-Yepiz N.O."/>
            <person name="Carvalho A.B."/>
        </authorList>
    </citation>
    <scope>NUCLEOTIDE SEQUENCE [LARGE SCALE GENOMIC DNA]</scope>
    <source>
        <strain evidence="2">Navoj_Jal97</strain>
        <tissue evidence="2">Whole organism</tissue>
    </source>
</reference>
<evidence type="ECO:0000313" key="3">
    <source>
        <dbReference type="Proteomes" id="UP000295192"/>
    </source>
</evidence>
<dbReference type="AlphaFoldDB" id="A0A484C3E8"/>
<comment type="caution">
    <text evidence="2">The sequence shown here is derived from an EMBL/GenBank/DDBJ whole genome shotgun (WGS) entry which is preliminary data.</text>
</comment>
<evidence type="ECO:0000256" key="1">
    <source>
        <dbReference type="SAM" id="MobiDB-lite"/>
    </source>
</evidence>
<gene>
    <name evidence="2" type="ORF">AWZ03_000296</name>
</gene>
<dbReference type="Proteomes" id="UP000295192">
    <property type="component" value="Unassembled WGS sequence"/>
</dbReference>
<dbReference type="EMBL" id="LSRL02000001">
    <property type="protein sequence ID" value="TDG53481.1"/>
    <property type="molecule type" value="Genomic_DNA"/>
</dbReference>
<feature type="compositionally biased region" description="Acidic residues" evidence="1">
    <location>
        <begin position="12"/>
        <end position="35"/>
    </location>
</feature>
<keyword evidence="3" id="KW-1185">Reference proteome</keyword>
<proteinExistence type="predicted"/>
<protein>
    <submittedName>
        <fullName evidence="2">Uncharacterized protein</fullName>
    </submittedName>
</protein>
<feature type="compositionally biased region" description="Polar residues" evidence="1">
    <location>
        <begin position="50"/>
        <end position="66"/>
    </location>
</feature>
<sequence>MTEIARIVSTGDADDAVVDGEEEEDDDDDDDEAEEGPFFRPLEQGRIFNLMTQTKQQSSLGRSKANQAEWGGVNGAQMTSEWAA</sequence>